<feature type="transmembrane region" description="Helical" evidence="5">
    <location>
        <begin position="168"/>
        <end position="190"/>
    </location>
</feature>
<dbReference type="SUPFAM" id="SSF81338">
    <property type="entry name" value="Aquaporin-like"/>
    <property type="match status" value="1"/>
</dbReference>
<evidence type="ECO:0000256" key="4">
    <source>
        <dbReference type="ARBA" id="ARBA00023136"/>
    </source>
</evidence>
<dbReference type="PANTHER" id="PTHR21191">
    <property type="entry name" value="AQUAPORIN"/>
    <property type="match status" value="1"/>
</dbReference>
<dbReference type="GO" id="GO:0016020">
    <property type="term" value="C:membrane"/>
    <property type="evidence" value="ECO:0007669"/>
    <property type="project" value="UniProtKB-SubCell"/>
</dbReference>
<keyword evidence="4 5" id="KW-0472">Membrane</keyword>
<feature type="transmembrane region" description="Helical" evidence="5">
    <location>
        <begin position="128"/>
        <end position="148"/>
    </location>
</feature>
<name>A0A8B6EKS7_MYTGA</name>
<comment type="subcellular location">
    <subcellularLocation>
        <location evidence="1">Membrane</location>
        <topology evidence="1">Multi-pass membrane protein</topology>
    </subcellularLocation>
</comment>
<dbReference type="Gene3D" id="1.20.1080.10">
    <property type="entry name" value="Glycerol uptake facilitator protein"/>
    <property type="match status" value="1"/>
</dbReference>
<dbReference type="OrthoDB" id="1580043at2759"/>
<gene>
    <name evidence="6" type="ORF">MGAL_10B005134</name>
</gene>
<dbReference type="GO" id="GO:0015267">
    <property type="term" value="F:channel activity"/>
    <property type="evidence" value="ECO:0007669"/>
    <property type="project" value="InterPro"/>
</dbReference>
<dbReference type="EMBL" id="UYJE01005265">
    <property type="protein sequence ID" value="VDI35638.1"/>
    <property type="molecule type" value="Genomic_DNA"/>
</dbReference>
<reference evidence="6" key="1">
    <citation type="submission" date="2018-11" db="EMBL/GenBank/DDBJ databases">
        <authorList>
            <person name="Alioto T."/>
            <person name="Alioto T."/>
        </authorList>
    </citation>
    <scope>NUCLEOTIDE SEQUENCE</scope>
</reference>
<evidence type="ECO:0000313" key="7">
    <source>
        <dbReference type="Proteomes" id="UP000596742"/>
    </source>
</evidence>
<feature type="transmembrane region" description="Helical" evidence="5">
    <location>
        <begin position="202"/>
        <end position="224"/>
    </location>
</feature>
<accession>A0A8B6EKS7</accession>
<dbReference type="InterPro" id="IPR051883">
    <property type="entry name" value="AQP11/12_channel"/>
</dbReference>
<dbReference type="InterPro" id="IPR023271">
    <property type="entry name" value="Aquaporin-like"/>
</dbReference>
<keyword evidence="3 5" id="KW-1133">Transmembrane helix</keyword>
<dbReference type="AlphaFoldDB" id="A0A8B6EKS7"/>
<feature type="transmembrane region" description="Helical" evidence="5">
    <location>
        <begin position="244"/>
        <end position="261"/>
    </location>
</feature>
<evidence type="ECO:0000256" key="1">
    <source>
        <dbReference type="ARBA" id="ARBA00004141"/>
    </source>
</evidence>
<evidence type="ECO:0000313" key="6">
    <source>
        <dbReference type="EMBL" id="VDI35638.1"/>
    </source>
</evidence>
<evidence type="ECO:0000256" key="2">
    <source>
        <dbReference type="ARBA" id="ARBA00022692"/>
    </source>
</evidence>
<evidence type="ECO:0000256" key="5">
    <source>
        <dbReference type="SAM" id="Phobius"/>
    </source>
</evidence>
<dbReference type="PANTHER" id="PTHR21191:SF16">
    <property type="entry name" value="AQUAPORIN"/>
    <property type="match status" value="1"/>
</dbReference>
<organism evidence="6 7">
    <name type="scientific">Mytilus galloprovincialis</name>
    <name type="common">Mediterranean mussel</name>
    <dbReference type="NCBI Taxonomy" id="29158"/>
    <lineage>
        <taxon>Eukaryota</taxon>
        <taxon>Metazoa</taxon>
        <taxon>Spiralia</taxon>
        <taxon>Lophotrochozoa</taxon>
        <taxon>Mollusca</taxon>
        <taxon>Bivalvia</taxon>
        <taxon>Autobranchia</taxon>
        <taxon>Pteriomorphia</taxon>
        <taxon>Mytilida</taxon>
        <taxon>Mytiloidea</taxon>
        <taxon>Mytilidae</taxon>
        <taxon>Mytilinae</taxon>
        <taxon>Mytilus</taxon>
    </lineage>
</organism>
<dbReference type="GO" id="GO:0005737">
    <property type="term" value="C:cytoplasm"/>
    <property type="evidence" value="ECO:0007669"/>
    <property type="project" value="TreeGrafter"/>
</dbReference>
<dbReference type="Pfam" id="PF00230">
    <property type="entry name" value="MIP"/>
    <property type="match status" value="1"/>
</dbReference>
<evidence type="ECO:0000256" key="3">
    <source>
        <dbReference type="ARBA" id="ARBA00022989"/>
    </source>
</evidence>
<comment type="caution">
    <text evidence="6">The sequence shown here is derived from an EMBL/GenBank/DDBJ whole genome shotgun (WGS) entry which is preliminary data.</text>
</comment>
<sequence>MAWRALWQLTMGESPELEDFLSPVTGSLVYFIVTMGTGVIFRVLNKQYSPAWCQQYIADFSATLEMCAYFFENNFIMKHYGAIWLFIAVVVQCLVANRTYFGASENPVKSFYDLCTNKISTKTAITKILVQTLAGATSYYFARMVWALDLVEDHRERYLETVCDTDLSVALTVGLTIELGATLIDTWLGLQTLVPQSFIDEVLKCSNGAFMIVMGMHLTGMYFNPAMAFGHMFGCRGTSAWEHFIVYWIGPFIGCYMALVFDNKLHIDEQTLISPLDLDIEEQTLISPLDLEEQTLISPRDFDIEEQTLISPLDLDNEEQTLISPLDFDIEEQISISPLDLDIEEQTSISPLDIEKQTLNSPLDLDIEEQTLMSPLDLDIEEQTLMLPLDLDIEEQTLISPLDLDIEEQTSISPLDLDP</sequence>
<protein>
    <submittedName>
        <fullName evidence="6">Aquaporin rerated protein, invertebrate</fullName>
    </submittedName>
</protein>
<dbReference type="Proteomes" id="UP000596742">
    <property type="component" value="Unassembled WGS sequence"/>
</dbReference>
<feature type="transmembrane region" description="Helical" evidence="5">
    <location>
        <begin position="82"/>
        <end position="101"/>
    </location>
</feature>
<keyword evidence="2 5" id="KW-0812">Transmembrane</keyword>
<dbReference type="InterPro" id="IPR000425">
    <property type="entry name" value="MIP"/>
</dbReference>
<proteinExistence type="predicted"/>
<feature type="transmembrane region" description="Helical" evidence="5">
    <location>
        <begin position="20"/>
        <end position="44"/>
    </location>
</feature>
<keyword evidence="7" id="KW-1185">Reference proteome</keyword>